<dbReference type="eggNOG" id="COG0657">
    <property type="taxonomic scope" value="Bacteria"/>
</dbReference>
<reference evidence="2 3" key="1">
    <citation type="submission" date="2007-03" db="EMBL/GenBank/DDBJ databases">
        <authorList>
            <person name="Fulton L."/>
            <person name="Clifton S."/>
            <person name="Fulton B."/>
            <person name="Xu J."/>
            <person name="Minx P."/>
            <person name="Pepin K.H."/>
            <person name="Johnson M."/>
            <person name="Thiruvilangam P."/>
            <person name="Bhonagiri V."/>
            <person name="Nash W.E."/>
            <person name="Mardis E.R."/>
            <person name="Wilson R.K."/>
        </authorList>
    </citation>
    <scope>NUCLEOTIDE SEQUENCE [LARGE SCALE GENOMIC DNA]</scope>
    <source>
        <strain evidence="2 3">ATCC 29174</strain>
    </source>
</reference>
<evidence type="ECO:0000313" key="2">
    <source>
        <dbReference type="EMBL" id="EDM87260.1"/>
    </source>
</evidence>
<name>A5ZT36_9FIRM</name>
<dbReference type="Proteomes" id="UP000006002">
    <property type="component" value="Unassembled WGS sequence"/>
</dbReference>
<organism evidence="2 3">
    <name type="scientific">Blautia obeum ATCC 29174</name>
    <dbReference type="NCBI Taxonomy" id="411459"/>
    <lineage>
        <taxon>Bacteria</taxon>
        <taxon>Bacillati</taxon>
        <taxon>Bacillota</taxon>
        <taxon>Clostridia</taxon>
        <taxon>Lachnospirales</taxon>
        <taxon>Lachnospiraceae</taxon>
        <taxon>Blautia</taxon>
    </lineage>
</organism>
<dbReference type="SUPFAM" id="SSF53474">
    <property type="entry name" value="alpha/beta-Hydrolases"/>
    <property type="match status" value="1"/>
</dbReference>
<gene>
    <name evidence="2" type="ORF">RUMOBE_02165</name>
</gene>
<comment type="caution">
    <text evidence="2">The sequence shown here is derived from an EMBL/GenBank/DDBJ whole genome shotgun (WGS) entry which is preliminary data.</text>
</comment>
<dbReference type="Gene3D" id="3.40.50.1820">
    <property type="entry name" value="alpha/beta hydrolase"/>
    <property type="match status" value="1"/>
</dbReference>
<accession>A5ZT36</accession>
<evidence type="ECO:0000259" key="1">
    <source>
        <dbReference type="Pfam" id="PF20434"/>
    </source>
</evidence>
<dbReference type="Pfam" id="PF20434">
    <property type="entry name" value="BD-FAE"/>
    <property type="match status" value="1"/>
</dbReference>
<dbReference type="HOGENOM" id="CLU_2271953_0_0_9"/>
<proteinExistence type="predicted"/>
<evidence type="ECO:0000313" key="3">
    <source>
        <dbReference type="Proteomes" id="UP000006002"/>
    </source>
</evidence>
<dbReference type="RefSeq" id="WP_005423653.1">
    <property type="nucleotide sequence ID" value="NZ_CP102265.1"/>
</dbReference>
<dbReference type="AlphaFoldDB" id="A5ZT36"/>
<dbReference type="EMBL" id="AAVO02000008">
    <property type="protein sequence ID" value="EDM87260.1"/>
    <property type="molecule type" value="Genomic_DNA"/>
</dbReference>
<reference evidence="2 3" key="2">
    <citation type="submission" date="2007-04" db="EMBL/GenBank/DDBJ databases">
        <title>Draft genome sequence of Ruminococcus obeum (ATCC 29174).</title>
        <authorList>
            <person name="Sudarsanam P."/>
            <person name="Ley R."/>
            <person name="Guruge J."/>
            <person name="Turnbaugh P.J."/>
            <person name="Mahowald M."/>
            <person name="Liep D."/>
            <person name="Gordon J."/>
        </authorList>
    </citation>
    <scope>NUCLEOTIDE SEQUENCE [LARGE SCALE GENOMIC DNA]</scope>
    <source>
        <strain evidence="2 3">ATCC 29174</strain>
    </source>
</reference>
<feature type="domain" description="BD-FAE-like" evidence="1">
    <location>
        <begin position="38"/>
        <end position="91"/>
    </location>
</feature>
<protein>
    <recommendedName>
        <fullName evidence="1">BD-FAE-like domain-containing protein</fullName>
    </recommendedName>
</protein>
<sequence length="102" mass="11699">MKKVIQVAVKEPQYVVSTDVAFAQVDAWFGHTVRDLKLDVIYPEHTEKRPCIVWICGGAWLQMSVSAHLAYLCDLAREGFVVASVQYTARVTRRYSRHSLRM</sequence>
<dbReference type="GeneID" id="79805750"/>
<dbReference type="InterPro" id="IPR049492">
    <property type="entry name" value="BD-FAE-like_dom"/>
</dbReference>
<dbReference type="InterPro" id="IPR029058">
    <property type="entry name" value="AB_hydrolase_fold"/>
</dbReference>